<reference evidence="6" key="1">
    <citation type="submission" date="2020-01" db="EMBL/GenBank/DDBJ databases">
        <title>'Steroidobacter agaridevorans' sp. nov., agar-degrading bacteria isolated from rhizosphere soils.</title>
        <authorList>
            <person name="Ikenaga M."/>
            <person name="Kataoka M."/>
            <person name="Murouchi A."/>
            <person name="Katsuragi S."/>
            <person name="Sakai M."/>
        </authorList>
    </citation>
    <scope>NUCLEOTIDE SEQUENCE [LARGE SCALE GENOMIC DNA]</scope>
    <source>
        <strain evidence="6">YU21-B</strain>
    </source>
</reference>
<dbReference type="PANTHER" id="PTHR46796">
    <property type="entry name" value="HTH-TYPE TRANSCRIPTIONAL ACTIVATOR RHAS-RELATED"/>
    <property type="match status" value="1"/>
</dbReference>
<keyword evidence="6" id="KW-1185">Reference proteome</keyword>
<dbReference type="PROSITE" id="PS01124">
    <property type="entry name" value="HTH_ARAC_FAMILY_2"/>
    <property type="match status" value="1"/>
</dbReference>
<protein>
    <recommendedName>
        <fullName evidence="4">HTH araC/xylS-type domain-containing protein</fullName>
    </recommendedName>
</protein>
<accession>A0A829YDJ5</accession>
<organism evidence="5 6">
    <name type="scientific">Steroidobacter agaridevorans</name>
    <dbReference type="NCBI Taxonomy" id="2695856"/>
    <lineage>
        <taxon>Bacteria</taxon>
        <taxon>Pseudomonadati</taxon>
        <taxon>Pseudomonadota</taxon>
        <taxon>Gammaproteobacteria</taxon>
        <taxon>Steroidobacterales</taxon>
        <taxon>Steroidobacteraceae</taxon>
        <taxon>Steroidobacter</taxon>
    </lineage>
</organism>
<evidence type="ECO:0000256" key="3">
    <source>
        <dbReference type="ARBA" id="ARBA00023163"/>
    </source>
</evidence>
<dbReference type="AlphaFoldDB" id="A0A829YDJ5"/>
<dbReference type="EMBL" id="BLJN01000003">
    <property type="protein sequence ID" value="GFE81023.1"/>
    <property type="molecule type" value="Genomic_DNA"/>
</dbReference>
<keyword evidence="3" id="KW-0804">Transcription</keyword>
<keyword evidence="2" id="KW-0238">DNA-binding</keyword>
<evidence type="ECO:0000313" key="5">
    <source>
        <dbReference type="EMBL" id="GFE81023.1"/>
    </source>
</evidence>
<comment type="caution">
    <text evidence="5">The sequence shown here is derived from an EMBL/GenBank/DDBJ whole genome shotgun (WGS) entry which is preliminary data.</text>
</comment>
<dbReference type="PROSITE" id="PS00041">
    <property type="entry name" value="HTH_ARAC_FAMILY_1"/>
    <property type="match status" value="1"/>
</dbReference>
<dbReference type="GO" id="GO:0043565">
    <property type="term" value="F:sequence-specific DNA binding"/>
    <property type="evidence" value="ECO:0007669"/>
    <property type="project" value="InterPro"/>
</dbReference>
<evidence type="ECO:0000256" key="2">
    <source>
        <dbReference type="ARBA" id="ARBA00023125"/>
    </source>
</evidence>
<evidence type="ECO:0000259" key="4">
    <source>
        <dbReference type="PROSITE" id="PS01124"/>
    </source>
</evidence>
<dbReference type="GO" id="GO:0003700">
    <property type="term" value="F:DNA-binding transcription factor activity"/>
    <property type="evidence" value="ECO:0007669"/>
    <property type="project" value="InterPro"/>
</dbReference>
<evidence type="ECO:0000313" key="6">
    <source>
        <dbReference type="Proteomes" id="UP000445000"/>
    </source>
</evidence>
<sequence>MARLVFRDFDEFAEAITGVDGRFIPTARSTSEWWAEAVRPGAVSLQQIQIGSPTTFAGDGEPGRFTLGLPMTDPTHIRIDGHFLEPDAFITLYEDQPFTFTGQDVVRWAGVSVPHDTKLVSMDLMNTARSGGGPRTRSALPYLDRLRWVTERAIAANLDPNEPAAVQAVEEEVAICLTHVLERSMKVHDRHVGRPQFSRGRVIARTLQLIEANEGQPLFIDDLCRVTQVSERTLRNIFHEFFGVGPMRLLKVRQLREIRAALLRADPQRDTVTRIAARFGIWDFSLFARNYKALFGESPSRTLRTPPSDVKTRSPVSWLHYASKIFIDDMRPMAHPHVLDGNGDDVDAPLVIQPADLPQLRAKP</sequence>
<keyword evidence="1" id="KW-0805">Transcription regulation</keyword>
<evidence type="ECO:0000256" key="1">
    <source>
        <dbReference type="ARBA" id="ARBA00023015"/>
    </source>
</evidence>
<dbReference type="Proteomes" id="UP000445000">
    <property type="component" value="Unassembled WGS sequence"/>
</dbReference>
<name>A0A829YDJ5_9GAMM</name>
<dbReference type="InterPro" id="IPR018060">
    <property type="entry name" value="HTH_AraC"/>
</dbReference>
<feature type="domain" description="HTH araC/xylS-type" evidence="4">
    <location>
        <begin position="204"/>
        <end position="305"/>
    </location>
</feature>
<dbReference type="Gene3D" id="1.10.10.60">
    <property type="entry name" value="Homeodomain-like"/>
    <property type="match status" value="1"/>
</dbReference>
<dbReference type="InterPro" id="IPR050204">
    <property type="entry name" value="AraC_XylS_family_regulators"/>
</dbReference>
<proteinExistence type="predicted"/>
<dbReference type="PANTHER" id="PTHR46796:SF12">
    <property type="entry name" value="HTH-TYPE DNA-BINDING TRANSCRIPTIONAL ACTIVATOR EUTR"/>
    <property type="match status" value="1"/>
</dbReference>
<dbReference type="InterPro" id="IPR018062">
    <property type="entry name" value="HTH_AraC-typ_CS"/>
</dbReference>
<dbReference type="SMART" id="SM00342">
    <property type="entry name" value="HTH_ARAC"/>
    <property type="match status" value="1"/>
</dbReference>
<dbReference type="RefSeq" id="WP_161812728.1">
    <property type="nucleotide sequence ID" value="NZ_BLJN01000003.1"/>
</dbReference>
<dbReference type="Pfam" id="PF12833">
    <property type="entry name" value="HTH_18"/>
    <property type="match status" value="1"/>
</dbReference>
<gene>
    <name evidence="5" type="ORF">GCM10011487_30230</name>
</gene>